<evidence type="ECO:0000256" key="10">
    <source>
        <dbReference type="RuleBase" id="RU004181"/>
    </source>
</evidence>
<feature type="transmembrane region" description="Helical" evidence="9">
    <location>
        <begin position="6"/>
        <end position="25"/>
    </location>
</feature>
<feature type="transmembrane region" description="Helical" evidence="9">
    <location>
        <begin position="46"/>
        <end position="67"/>
    </location>
</feature>
<protein>
    <recommendedName>
        <fullName evidence="9">Lipoprotein signal peptidase</fullName>
        <ecNumber evidence="9">3.4.23.36</ecNumber>
    </recommendedName>
    <alternativeName>
        <fullName evidence="9">Prolipoprotein signal peptidase</fullName>
    </alternativeName>
    <alternativeName>
        <fullName evidence="9">Signal peptidase II</fullName>
        <shortName evidence="9">SPase II</shortName>
    </alternativeName>
</protein>
<keyword evidence="4 9" id="KW-0812">Transmembrane</keyword>
<feature type="transmembrane region" description="Helical" evidence="9">
    <location>
        <begin position="137"/>
        <end position="157"/>
    </location>
</feature>
<comment type="function">
    <text evidence="9">This protein specifically catalyzes the removal of signal peptides from prolipoproteins.</text>
</comment>
<dbReference type="PRINTS" id="PR00781">
    <property type="entry name" value="LIPOSIGPTASE"/>
</dbReference>
<proteinExistence type="inferred from homology"/>
<dbReference type="EC" id="3.4.23.36" evidence="9"/>
<dbReference type="Pfam" id="PF01252">
    <property type="entry name" value="Peptidase_A8"/>
    <property type="match status" value="1"/>
</dbReference>
<name>A0A7S8C8Q5_9HYPH</name>
<gene>
    <name evidence="9 11" type="primary">lspA</name>
    <name evidence="11" type="ORF">HW532_20390</name>
</gene>
<feature type="active site" evidence="9">
    <location>
        <position position="145"/>
    </location>
</feature>
<dbReference type="PANTHER" id="PTHR33695:SF1">
    <property type="entry name" value="LIPOPROTEIN SIGNAL PEPTIDASE"/>
    <property type="match status" value="1"/>
</dbReference>
<keyword evidence="5 9" id="KW-0064">Aspartyl protease</keyword>
<comment type="pathway">
    <text evidence="9">Protein modification; lipoprotein biosynthesis (signal peptide cleavage).</text>
</comment>
<evidence type="ECO:0000256" key="3">
    <source>
        <dbReference type="ARBA" id="ARBA00022670"/>
    </source>
</evidence>
<evidence type="ECO:0000256" key="8">
    <source>
        <dbReference type="ARBA" id="ARBA00023136"/>
    </source>
</evidence>
<evidence type="ECO:0000313" key="12">
    <source>
        <dbReference type="Proteomes" id="UP000593594"/>
    </source>
</evidence>
<evidence type="ECO:0000256" key="1">
    <source>
        <dbReference type="ARBA" id="ARBA00006139"/>
    </source>
</evidence>
<keyword evidence="8 9" id="KW-0472">Membrane</keyword>
<keyword evidence="6 9" id="KW-0378">Hydrolase</keyword>
<comment type="subcellular location">
    <subcellularLocation>
        <location evidence="9">Cell membrane</location>
        <topology evidence="9">Multi-pass membrane protein</topology>
    </subcellularLocation>
</comment>
<evidence type="ECO:0000256" key="4">
    <source>
        <dbReference type="ARBA" id="ARBA00022692"/>
    </source>
</evidence>
<comment type="similarity">
    <text evidence="1 9 10">Belongs to the peptidase A8 family.</text>
</comment>
<dbReference type="PANTHER" id="PTHR33695">
    <property type="entry name" value="LIPOPROTEIN SIGNAL PEPTIDASE"/>
    <property type="match status" value="1"/>
</dbReference>
<feature type="transmembrane region" description="Helical" evidence="9">
    <location>
        <begin position="73"/>
        <end position="93"/>
    </location>
</feature>
<dbReference type="NCBIfam" id="TIGR00077">
    <property type="entry name" value="lspA"/>
    <property type="match status" value="1"/>
</dbReference>
<dbReference type="EMBL" id="CP058214">
    <property type="protein sequence ID" value="QPC45442.1"/>
    <property type="molecule type" value="Genomic_DNA"/>
</dbReference>
<evidence type="ECO:0000256" key="9">
    <source>
        <dbReference type="HAMAP-Rule" id="MF_00161"/>
    </source>
</evidence>
<dbReference type="InterPro" id="IPR001872">
    <property type="entry name" value="Peptidase_A8"/>
</dbReference>
<organism evidence="11 12">
    <name type="scientific">Kaustia mangrovi</name>
    <dbReference type="NCBI Taxonomy" id="2593653"/>
    <lineage>
        <taxon>Bacteria</taxon>
        <taxon>Pseudomonadati</taxon>
        <taxon>Pseudomonadota</taxon>
        <taxon>Alphaproteobacteria</taxon>
        <taxon>Hyphomicrobiales</taxon>
        <taxon>Parvibaculaceae</taxon>
        <taxon>Kaustia</taxon>
    </lineage>
</organism>
<dbReference type="KEGG" id="kmn:HW532_20390"/>
<keyword evidence="2 9" id="KW-1003">Cell membrane</keyword>
<dbReference type="GO" id="GO:0006508">
    <property type="term" value="P:proteolysis"/>
    <property type="evidence" value="ECO:0007669"/>
    <property type="project" value="UniProtKB-KW"/>
</dbReference>
<accession>A0A7S8C8Q5</accession>
<evidence type="ECO:0000256" key="7">
    <source>
        <dbReference type="ARBA" id="ARBA00022989"/>
    </source>
</evidence>
<dbReference type="GO" id="GO:0005886">
    <property type="term" value="C:plasma membrane"/>
    <property type="evidence" value="ECO:0007669"/>
    <property type="project" value="UniProtKB-SubCell"/>
</dbReference>
<evidence type="ECO:0000313" key="11">
    <source>
        <dbReference type="EMBL" id="QPC45442.1"/>
    </source>
</evidence>
<feature type="active site" evidence="9">
    <location>
        <position position="127"/>
    </location>
</feature>
<keyword evidence="3 9" id="KW-0645">Protease</keyword>
<keyword evidence="7 9" id="KW-1133">Transmembrane helix</keyword>
<comment type="catalytic activity">
    <reaction evidence="9">
        <text>Release of signal peptides from bacterial membrane prolipoproteins. Hydrolyzes -Xaa-Yaa-Zaa-|-(S,diacylglyceryl)Cys-, in which Xaa is hydrophobic (preferably Leu), and Yaa (Ala or Ser) and Zaa (Gly or Ala) have small, neutral side chains.</text>
        <dbReference type="EC" id="3.4.23.36"/>
    </reaction>
</comment>
<sequence length="169" mass="18464">MASANWRIWGALSPLGLTIAVFAFVADQALKWWFLGPFDIAARQPVRVTGFLDLVLVWNYGVSYGLLARDSDLGRWALIALMAGIVAVLVVWLAGTARPLAASAFGLVIGGAAGNIADRVLYGAVADFFSFHAYGFYWYVFNLADVMIVAGVGLLLYDWWRDRRVVGAE</sequence>
<reference evidence="11 12" key="1">
    <citation type="submission" date="2020-06" db="EMBL/GenBank/DDBJ databases">
        <title>Genome sequence of 2 isolates from Red Sea Mangroves.</title>
        <authorList>
            <person name="Sefrji F."/>
            <person name="Michoud G."/>
            <person name="Merlino G."/>
            <person name="Daffonchio D."/>
        </authorList>
    </citation>
    <scope>NUCLEOTIDE SEQUENCE [LARGE SCALE GENOMIC DNA]</scope>
    <source>
        <strain evidence="11 12">R1DC25</strain>
    </source>
</reference>
<dbReference type="GO" id="GO:0004190">
    <property type="term" value="F:aspartic-type endopeptidase activity"/>
    <property type="evidence" value="ECO:0007669"/>
    <property type="project" value="UniProtKB-UniRule"/>
</dbReference>
<keyword evidence="12" id="KW-1185">Reference proteome</keyword>
<dbReference type="HAMAP" id="MF_00161">
    <property type="entry name" value="LspA"/>
    <property type="match status" value="1"/>
</dbReference>
<evidence type="ECO:0000256" key="2">
    <source>
        <dbReference type="ARBA" id="ARBA00022475"/>
    </source>
</evidence>
<evidence type="ECO:0000256" key="5">
    <source>
        <dbReference type="ARBA" id="ARBA00022750"/>
    </source>
</evidence>
<dbReference type="Proteomes" id="UP000593594">
    <property type="component" value="Chromosome"/>
</dbReference>
<evidence type="ECO:0000256" key="6">
    <source>
        <dbReference type="ARBA" id="ARBA00022801"/>
    </source>
</evidence>
<dbReference type="AlphaFoldDB" id="A0A7S8C8Q5"/>
<dbReference type="UniPathway" id="UPA00665"/>